<evidence type="ECO:0000256" key="5">
    <source>
        <dbReference type="ARBA" id="ARBA00022840"/>
    </source>
</evidence>
<dbReference type="NCBIfam" id="NF004315">
    <property type="entry name" value="PRK05710.1-4"/>
    <property type="match status" value="1"/>
</dbReference>
<evidence type="ECO:0000256" key="6">
    <source>
        <dbReference type="ARBA" id="ARBA00023146"/>
    </source>
</evidence>
<dbReference type="GO" id="GO:0006424">
    <property type="term" value="P:glutamyl-tRNA aminoacylation"/>
    <property type="evidence" value="ECO:0007669"/>
    <property type="project" value="TreeGrafter"/>
</dbReference>
<evidence type="ECO:0000256" key="7">
    <source>
        <dbReference type="RuleBase" id="RU363037"/>
    </source>
</evidence>
<dbReference type="InterPro" id="IPR014729">
    <property type="entry name" value="Rossmann-like_a/b/a_fold"/>
</dbReference>
<dbReference type="Pfam" id="PF00749">
    <property type="entry name" value="tRNA-synt_1c"/>
    <property type="match status" value="1"/>
</dbReference>
<dbReference type="PROSITE" id="PS00178">
    <property type="entry name" value="AA_TRNA_LIGASE_I"/>
    <property type="match status" value="1"/>
</dbReference>
<dbReference type="GO" id="GO:0004818">
    <property type="term" value="F:glutamate-tRNA ligase activity"/>
    <property type="evidence" value="ECO:0007669"/>
    <property type="project" value="TreeGrafter"/>
</dbReference>
<dbReference type="PANTHER" id="PTHR43311:SF1">
    <property type="entry name" value="GLUTAMYL-Q TRNA(ASP) SYNTHETASE"/>
    <property type="match status" value="1"/>
</dbReference>
<sequence>MAWQPMAAGRPVMSCVYVKGRAGNDCSLWRCYKLIMTEITRFAPSPTGHLHLGHVASALRGWRAAAESGGRFVLRIEDIDTVRCQPRFMTDLYADLTWLGLSWPQPVRRQSQHMDEYRHALNALGARGLLYPCFCTRRDIMEAAGAPHHAPDGAMVYPGTCCHMGPARRAALLAAGAPHALRLDMARALALPGAGALTWDELGHGPQPCQPELFGDVVLARKDVPASYHLCVTHDDALQGITLVTRGVDLRPATGLHRLLQHIMGWPAPRYSHHALLCDSAGRRLAKRDGAVSIRSMREAGMTPAQVCRAAMVADHISAVPSGEGSL</sequence>
<feature type="domain" description="Glutamyl/glutaminyl-tRNA synthetase class Ib catalytic" evidence="8">
    <location>
        <begin position="40"/>
        <end position="308"/>
    </location>
</feature>
<reference evidence="10" key="1">
    <citation type="journal article" date="2011" name="J. Bacteriol.">
        <title>Complete genome sequence of NBRC 3288, a unique cellulose-nonproducing strain of Gluconacetobacter xylinus isolated from vinegar.</title>
        <authorList>
            <person name="Ogino H."/>
            <person name="Azuma Y."/>
            <person name="Hosoyama A."/>
            <person name="Nakazawa H."/>
            <person name="Matsutani M."/>
            <person name="Hasegawa A."/>
            <person name="Otsuyama K."/>
            <person name="Matsushita K."/>
            <person name="Fujita N."/>
            <person name="Shirai M."/>
        </authorList>
    </citation>
    <scope>NUCLEOTIDE SEQUENCE [LARGE SCALE GENOMIC DNA]</scope>
    <source>
        <strain evidence="10">NBRC 3288 / BCRC 11682 / LMG 1693</strain>
    </source>
</reference>
<organism evidence="9 10">
    <name type="scientific">Komagataeibacter medellinensis (strain NBRC 3288 / BCRC 11682 / LMG 1693 / Kondo 51)</name>
    <name type="common">Gluconacetobacter medellinensis</name>
    <dbReference type="NCBI Taxonomy" id="634177"/>
    <lineage>
        <taxon>Bacteria</taxon>
        <taxon>Pseudomonadati</taxon>
        <taxon>Pseudomonadota</taxon>
        <taxon>Alphaproteobacteria</taxon>
        <taxon>Acetobacterales</taxon>
        <taxon>Acetobacteraceae</taxon>
        <taxon>Komagataeibacter</taxon>
    </lineage>
</organism>
<dbReference type="KEGG" id="gxy:GLX_09480"/>
<dbReference type="AlphaFoldDB" id="G2I5G3"/>
<keyword evidence="4" id="KW-0862">Zinc</keyword>
<keyword evidence="1 7" id="KW-0436">Ligase</keyword>
<dbReference type="EMBL" id="AP012159">
    <property type="protein sequence ID" value="BAK83360.1"/>
    <property type="molecule type" value="Genomic_DNA"/>
</dbReference>
<dbReference type="PRINTS" id="PR00987">
    <property type="entry name" value="TRNASYNTHGLU"/>
</dbReference>
<evidence type="ECO:0000256" key="3">
    <source>
        <dbReference type="ARBA" id="ARBA00022741"/>
    </source>
</evidence>
<evidence type="ECO:0000256" key="4">
    <source>
        <dbReference type="ARBA" id="ARBA00022833"/>
    </source>
</evidence>
<dbReference type="eggNOG" id="COG0008">
    <property type="taxonomic scope" value="Bacteria"/>
</dbReference>
<dbReference type="PATRIC" id="fig|634177.7.peg.1102"/>
<dbReference type="GO" id="GO:0005829">
    <property type="term" value="C:cytosol"/>
    <property type="evidence" value="ECO:0007669"/>
    <property type="project" value="TreeGrafter"/>
</dbReference>
<evidence type="ECO:0000313" key="10">
    <source>
        <dbReference type="Proteomes" id="UP000009044"/>
    </source>
</evidence>
<evidence type="ECO:0000259" key="8">
    <source>
        <dbReference type="Pfam" id="PF00749"/>
    </source>
</evidence>
<comment type="similarity">
    <text evidence="7">Belongs to the class-I aminoacyl-tRNA synthetase family.</text>
</comment>
<name>G2I5G3_KOMMN</name>
<dbReference type="Gene3D" id="3.40.50.620">
    <property type="entry name" value="HUPs"/>
    <property type="match status" value="1"/>
</dbReference>
<proteinExistence type="inferred from homology"/>
<keyword evidence="5 7" id="KW-0067">ATP-binding</keyword>
<dbReference type="HOGENOM" id="CLU_015768_0_0_5"/>
<keyword evidence="3 7" id="KW-0547">Nucleotide-binding</keyword>
<protein>
    <submittedName>
        <fullName evidence="9">Glutamyl-tRNA synthetase</fullName>
    </submittedName>
</protein>
<dbReference type="GO" id="GO:0005524">
    <property type="term" value="F:ATP binding"/>
    <property type="evidence" value="ECO:0007669"/>
    <property type="project" value="UniProtKB-KW"/>
</dbReference>
<gene>
    <name evidence="9" type="ordered locus">GLX_09480</name>
</gene>
<keyword evidence="2" id="KW-0479">Metal-binding</keyword>
<dbReference type="InterPro" id="IPR049940">
    <property type="entry name" value="GluQ/Sye"/>
</dbReference>
<evidence type="ECO:0000256" key="1">
    <source>
        <dbReference type="ARBA" id="ARBA00022598"/>
    </source>
</evidence>
<evidence type="ECO:0000313" key="9">
    <source>
        <dbReference type="EMBL" id="BAK83360.1"/>
    </source>
</evidence>
<dbReference type="Proteomes" id="UP000009044">
    <property type="component" value="Chromosome"/>
</dbReference>
<evidence type="ECO:0000256" key="2">
    <source>
        <dbReference type="ARBA" id="ARBA00022723"/>
    </source>
</evidence>
<accession>G2I5G3</accession>
<dbReference type="SUPFAM" id="SSF52374">
    <property type="entry name" value="Nucleotidylyl transferase"/>
    <property type="match status" value="1"/>
</dbReference>
<keyword evidence="6 7" id="KW-0030">Aminoacyl-tRNA synthetase</keyword>
<dbReference type="STRING" id="634177.GLX_09480"/>
<dbReference type="InterPro" id="IPR001412">
    <property type="entry name" value="aa-tRNA-synth_I_CS"/>
</dbReference>
<dbReference type="PANTHER" id="PTHR43311">
    <property type="entry name" value="GLUTAMATE--TRNA LIGASE"/>
    <property type="match status" value="1"/>
</dbReference>
<keyword evidence="7" id="KW-0648">Protein biosynthesis</keyword>
<dbReference type="InterPro" id="IPR000924">
    <property type="entry name" value="Glu/Gln-tRNA-synth"/>
</dbReference>
<dbReference type="InterPro" id="IPR020058">
    <property type="entry name" value="Glu/Gln-tRNA-synth_Ib_cat-dom"/>
</dbReference>